<feature type="compositionally biased region" description="Low complexity" evidence="1">
    <location>
        <begin position="40"/>
        <end position="59"/>
    </location>
</feature>
<evidence type="ECO:0000259" key="3">
    <source>
        <dbReference type="PROSITE" id="PS50914"/>
    </source>
</evidence>
<dbReference type="PANTHER" id="PTHR34606:SF15">
    <property type="entry name" value="BON DOMAIN-CONTAINING PROTEIN"/>
    <property type="match status" value="1"/>
</dbReference>
<evidence type="ECO:0000313" key="5">
    <source>
        <dbReference type="Proteomes" id="UP000297839"/>
    </source>
</evidence>
<reference evidence="4 5" key="1">
    <citation type="submission" date="2019-03" db="EMBL/GenBank/DDBJ databases">
        <title>Ramlibacter sp. 18x22-1, whole genome shotgun sequence.</title>
        <authorList>
            <person name="Zhang X."/>
            <person name="Feng G."/>
            <person name="Zhu H."/>
        </authorList>
    </citation>
    <scope>NUCLEOTIDE SEQUENCE [LARGE SCALE GENOMIC DNA]</scope>
    <source>
        <strain evidence="4 5">18x22-1</strain>
    </source>
</reference>
<organism evidence="4 5">
    <name type="scientific">Ramlibacter humi</name>
    <dbReference type="NCBI Taxonomy" id="2530451"/>
    <lineage>
        <taxon>Bacteria</taxon>
        <taxon>Pseudomonadati</taxon>
        <taxon>Pseudomonadota</taxon>
        <taxon>Betaproteobacteria</taxon>
        <taxon>Burkholderiales</taxon>
        <taxon>Comamonadaceae</taxon>
        <taxon>Ramlibacter</taxon>
    </lineage>
</organism>
<evidence type="ECO:0000256" key="1">
    <source>
        <dbReference type="SAM" id="MobiDB-lite"/>
    </source>
</evidence>
<sequence>MKMFRLSLLALAVTAALAACGDNLDQRTERVEDGVARAKGATAGARQEAREATAATGATPGDSTAVADANPGGAAPSTSTSEPATSAMGSGPDTRGAGTPAASSRAADAQITARVNQALAAENDLRGVRIDVDTQDGVVTLSGAVATAATRARITEVAKTVKDVRSVNDQLTLTTG</sequence>
<keyword evidence="5" id="KW-1185">Reference proteome</keyword>
<dbReference type="Gene3D" id="3.30.1340.30">
    <property type="match status" value="1"/>
</dbReference>
<comment type="caution">
    <text evidence="4">The sequence shown here is derived from an EMBL/GenBank/DDBJ whole genome shotgun (WGS) entry which is preliminary data.</text>
</comment>
<accession>A0A4Z0C073</accession>
<dbReference type="AlphaFoldDB" id="A0A4Z0C073"/>
<dbReference type="InterPro" id="IPR051686">
    <property type="entry name" value="Lipoprotein_DolP"/>
</dbReference>
<dbReference type="PANTHER" id="PTHR34606">
    <property type="entry name" value="BON DOMAIN-CONTAINING PROTEIN"/>
    <property type="match status" value="1"/>
</dbReference>
<dbReference type="Proteomes" id="UP000297839">
    <property type="component" value="Unassembled WGS sequence"/>
</dbReference>
<dbReference type="EMBL" id="SMLK01000002">
    <property type="protein sequence ID" value="TFZ03930.1"/>
    <property type="molecule type" value="Genomic_DNA"/>
</dbReference>
<feature type="signal peptide" evidence="2">
    <location>
        <begin position="1"/>
        <end position="18"/>
    </location>
</feature>
<gene>
    <name evidence="4" type="ORF">EZ216_09830</name>
</gene>
<feature type="domain" description="BON" evidence="3">
    <location>
        <begin position="107"/>
        <end position="175"/>
    </location>
</feature>
<keyword evidence="2" id="KW-0732">Signal</keyword>
<evidence type="ECO:0000256" key="2">
    <source>
        <dbReference type="SAM" id="SignalP"/>
    </source>
</evidence>
<proteinExistence type="predicted"/>
<dbReference type="Pfam" id="PF04972">
    <property type="entry name" value="BON"/>
    <property type="match status" value="1"/>
</dbReference>
<protein>
    <submittedName>
        <fullName evidence="4">BON domain-containing protein</fullName>
    </submittedName>
</protein>
<feature type="compositionally biased region" description="Low complexity" evidence="1">
    <location>
        <begin position="74"/>
        <end position="87"/>
    </location>
</feature>
<name>A0A4Z0C073_9BURK</name>
<feature type="region of interest" description="Disordered" evidence="1">
    <location>
        <begin position="35"/>
        <end position="109"/>
    </location>
</feature>
<dbReference type="OrthoDB" id="8564061at2"/>
<dbReference type="PROSITE" id="PS50914">
    <property type="entry name" value="BON"/>
    <property type="match status" value="1"/>
</dbReference>
<feature type="chain" id="PRO_5021350350" evidence="2">
    <location>
        <begin position="19"/>
        <end position="176"/>
    </location>
</feature>
<evidence type="ECO:0000313" key="4">
    <source>
        <dbReference type="EMBL" id="TFZ03930.1"/>
    </source>
</evidence>
<dbReference type="SMART" id="SM00749">
    <property type="entry name" value="BON"/>
    <property type="match status" value="1"/>
</dbReference>
<dbReference type="InterPro" id="IPR014004">
    <property type="entry name" value="Transpt-assoc_nodulatn_dom_bac"/>
</dbReference>
<dbReference type="InterPro" id="IPR007055">
    <property type="entry name" value="BON_dom"/>
</dbReference>
<dbReference type="PROSITE" id="PS51257">
    <property type="entry name" value="PROKAR_LIPOPROTEIN"/>
    <property type="match status" value="1"/>
</dbReference>